<evidence type="ECO:0000313" key="1">
    <source>
        <dbReference type="EMBL" id="BDR59376.1"/>
    </source>
</evidence>
<dbReference type="AlphaFoldDB" id="A0AAU9D3G2"/>
<dbReference type="KEGG" id="xap:XA3_18170"/>
<dbReference type="EMBL" id="AP026802">
    <property type="protein sequence ID" value="BDR59376.1"/>
    <property type="molecule type" value="Genomic_DNA"/>
</dbReference>
<dbReference type="InterPro" id="IPR058263">
    <property type="entry name" value="DUF7957"/>
</dbReference>
<dbReference type="Proteomes" id="UP001321861">
    <property type="component" value="Chromosome"/>
</dbReference>
<gene>
    <name evidence="1" type="ORF">XA3_18170</name>
</gene>
<sequence length="135" mass="15824">MEQDNIKLRYKENKLNISDKTIRLSSCILEAMSNLNHVFVLLKVQPGEELTRDVICNFYSFNRCGDLEWQVQNFSLQNSNGFIYSPIVGVDLDEEDYTSMILWAEGSLRIRVAERWNSAGLQNDIRVDREKLWFI</sequence>
<evidence type="ECO:0000313" key="2">
    <source>
        <dbReference type="Proteomes" id="UP001321861"/>
    </source>
</evidence>
<keyword evidence="2" id="KW-1185">Reference proteome</keyword>
<protein>
    <submittedName>
        <fullName evidence="1">Uncharacterized protein</fullName>
    </submittedName>
</protein>
<name>A0AAU9D3G2_9LACO</name>
<reference evidence="1 2" key="1">
    <citation type="journal article" date="2023" name="Microbiol. Spectr.">
        <title>Symbiosis of Carpenter Bees with Uncharacterized Lactic Acid Bacteria Showing NAD Auxotrophy.</title>
        <authorList>
            <person name="Kawasaki S."/>
            <person name="Ozawa K."/>
            <person name="Mori T."/>
            <person name="Yamamoto A."/>
            <person name="Ito M."/>
            <person name="Ohkuma M."/>
            <person name="Sakamoto M."/>
            <person name="Matsutani M."/>
        </authorList>
    </citation>
    <scope>NUCLEOTIDE SEQUENCE [LARGE SCALE GENOMIC DNA]</scope>
    <source>
        <strain evidence="1 2">XA3</strain>
    </source>
</reference>
<organism evidence="1 2">
    <name type="scientific">Xylocopilactobacillus apicola</name>
    <dbReference type="NCBI Taxonomy" id="2932184"/>
    <lineage>
        <taxon>Bacteria</taxon>
        <taxon>Bacillati</taxon>
        <taxon>Bacillota</taxon>
        <taxon>Bacilli</taxon>
        <taxon>Lactobacillales</taxon>
        <taxon>Lactobacillaceae</taxon>
        <taxon>Xylocopilactobacillus</taxon>
    </lineage>
</organism>
<dbReference type="Pfam" id="PF25857">
    <property type="entry name" value="DUF7957"/>
    <property type="match status" value="1"/>
</dbReference>
<proteinExistence type="predicted"/>
<dbReference type="RefSeq" id="WP_317635175.1">
    <property type="nucleotide sequence ID" value="NZ_AP026802.1"/>
</dbReference>
<accession>A0AAU9D3G2</accession>